<organism evidence="9 10">
    <name type="scientific">Pachysolen tannophilus NRRL Y-2460</name>
    <dbReference type="NCBI Taxonomy" id="669874"/>
    <lineage>
        <taxon>Eukaryota</taxon>
        <taxon>Fungi</taxon>
        <taxon>Dikarya</taxon>
        <taxon>Ascomycota</taxon>
        <taxon>Saccharomycotina</taxon>
        <taxon>Pichiomycetes</taxon>
        <taxon>Pachysolenaceae</taxon>
        <taxon>Pachysolen</taxon>
    </lineage>
</organism>
<evidence type="ECO:0000313" key="9">
    <source>
        <dbReference type="EMBL" id="ODV98308.1"/>
    </source>
</evidence>
<dbReference type="OrthoDB" id="2190947at2759"/>
<dbReference type="Proteomes" id="UP000094236">
    <property type="component" value="Unassembled WGS sequence"/>
</dbReference>
<evidence type="ECO:0000256" key="2">
    <source>
        <dbReference type="ARBA" id="ARBA00008910"/>
    </source>
</evidence>
<keyword evidence="5" id="KW-0687">Ribonucleoprotein</keyword>
<feature type="compositionally biased region" description="Polar residues" evidence="8">
    <location>
        <begin position="40"/>
        <end position="50"/>
    </location>
</feature>
<dbReference type="STRING" id="669874.A0A1E4U335"/>
<keyword evidence="4" id="KW-0733">Signal recognition particle</keyword>
<comment type="function">
    <text evidence="6">Signal-recognition-particle assembly has a crucial role in targeting secretory proteins to the rough endoplasmic reticulum membrane. It must be involved intimately in the translocation of a wide variety of protein substrates.</text>
</comment>
<dbReference type="GO" id="GO:0006617">
    <property type="term" value="P:SRP-dependent cotranslational protein targeting to membrane, signal sequence recognition"/>
    <property type="evidence" value="ECO:0007669"/>
    <property type="project" value="EnsemblFungi"/>
</dbReference>
<dbReference type="AlphaFoldDB" id="A0A1E4U335"/>
<comment type="subcellular location">
    <subcellularLocation>
        <location evidence="1">Cytoplasm</location>
    </subcellularLocation>
</comment>
<protein>
    <recommendedName>
        <fullName evidence="7">Signal recognition particle SEC65 subunit</fullName>
    </recommendedName>
</protein>
<evidence type="ECO:0000256" key="3">
    <source>
        <dbReference type="ARBA" id="ARBA00022490"/>
    </source>
</evidence>
<evidence type="ECO:0000256" key="4">
    <source>
        <dbReference type="ARBA" id="ARBA00023135"/>
    </source>
</evidence>
<feature type="region of interest" description="Disordered" evidence="8">
    <location>
        <begin position="27"/>
        <end position="94"/>
    </location>
</feature>
<evidence type="ECO:0000256" key="5">
    <source>
        <dbReference type="ARBA" id="ARBA00023274"/>
    </source>
</evidence>
<reference evidence="10" key="1">
    <citation type="submission" date="2016-05" db="EMBL/GenBank/DDBJ databases">
        <title>Comparative genomics of biotechnologically important yeasts.</title>
        <authorList>
            <consortium name="DOE Joint Genome Institute"/>
            <person name="Riley R."/>
            <person name="Haridas S."/>
            <person name="Wolfe K.H."/>
            <person name="Lopes M.R."/>
            <person name="Hittinger C.T."/>
            <person name="Goker M."/>
            <person name="Salamov A."/>
            <person name="Wisecaver J."/>
            <person name="Long T.M."/>
            <person name="Aerts A.L."/>
            <person name="Barry K."/>
            <person name="Choi C."/>
            <person name="Clum A."/>
            <person name="Coughlan A.Y."/>
            <person name="Deshpande S."/>
            <person name="Douglass A.P."/>
            <person name="Hanson S.J."/>
            <person name="Klenk H.-P."/>
            <person name="Labutti K."/>
            <person name="Lapidus A."/>
            <person name="Lindquist E."/>
            <person name="Lipzen A."/>
            <person name="Meier-Kolthoff J.P."/>
            <person name="Ohm R.A."/>
            <person name="Otillar R.P."/>
            <person name="Pangilinan J."/>
            <person name="Peng Y."/>
            <person name="Rokas A."/>
            <person name="Rosa C.A."/>
            <person name="Scheuner C."/>
            <person name="Sibirny A.A."/>
            <person name="Slot J.C."/>
            <person name="Stielow J.B."/>
            <person name="Sun H."/>
            <person name="Kurtzman C.P."/>
            <person name="Blackwell M."/>
            <person name="Grigoriev I.V."/>
            <person name="Jeffries T.W."/>
        </authorList>
    </citation>
    <scope>NUCLEOTIDE SEQUENCE [LARGE SCALE GENOMIC DNA]</scope>
    <source>
        <strain evidence="10">NRRL Y-2460</strain>
    </source>
</reference>
<keyword evidence="10" id="KW-1185">Reference proteome</keyword>
<dbReference type="GO" id="GO:0008312">
    <property type="term" value="F:7S RNA binding"/>
    <property type="evidence" value="ECO:0007669"/>
    <property type="project" value="EnsemblFungi"/>
</dbReference>
<dbReference type="SUPFAM" id="SSF69695">
    <property type="entry name" value="SRP19"/>
    <property type="match status" value="1"/>
</dbReference>
<sequence length="283" mass="32926">MPTLEEIEDVEDIDDLDMDLAEFDPSLRTPIAPARPQPTVVRSSDNNNEPSLFPQMGNNPMMEKMFSDFQAASAEQSRESQQPQQQKRQTPFTQEQMEEIKRMQIIYPCYFDINRSCKEGRKVNKKYAVSNPLAKTILDACRSMKLICVIEVDKSHPQDFGNPGRVRVLIKEEGDAVYKEKFNNKRRLLELIGEYLVRDENKTTLRKVKDIPPEAISKDLQGYEPELIPKVKGFKMNEIVPLYSPLLIKIPQFKMIYEKEYMEKPKIPVAPPKPKNKYMQVRR</sequence>
<accession>A0A1E4U335</accession>
<keyword evidence="3" id="KW-0963">Cytoplasm</keyword>
<feature type="compositionally biased region" description="Low complexity" evidence="8">
    <location>
        <begin position="69"/>
        <end position="94"/>
    </location>
</feature>
<proteinExistence type="inferred from homology"/>
<evidence type="ECO:0000256" key="7">
    <source>
        <dbReference type="ARBA" id="ARBA00068261"/>
    </source>
</evidence>
<dbReference type="Gene3D" id="3.30.56.30">
    <property type="entry name" value="Signal recognition particle, SRP19-like subunit"/>
    <property type="match status" value="1"/>
</dbReference>
<dbReference type="Pfam" id="PF01922">
    <property type="entry name" value="SRP19"/>
    <property type="match status" value="1"/>
</dbReference>
<dbReference type="PANTHER" id="PTHR17453:SF0">
    <property type="entry name" value="SIGNAL RECOGNITION PARTICLE 19 KDA PROTEIN"/>
    <property type="match status" value="1"/>
</dbReference>
<comment type="similarity">
    <text evidence="2">Belongs to the SRP19 family.</text>
</comment>
<dbReference type="InterPro" id="IPR036521">
    <property type="entry name" value="SRP19-like_sf"/>
</dbReference>
<evidence type="ECO:0000256" key="8">
    <source>
        <dbReference type="SAM" id="MobiDB-lite"/>
    </source>
</evidence>
<evidence type="ECO:0000313" key="10">
    <source>
        <dbReference type="Proteomes" id="UP000094236"/>
    </source>
</evidence>
<dbReference type="FunFam" id="3.30.56.30:FF:000003">
    <property type="entry name" value="Signal recognition particle SEC65 subunit"/>
    <property type="match status" value="1"/>
</dbReference>
<dbReference type="GO" id="GO:0005786">
    <property type="term" value="C:signal recognition particle, endoplasmic reticulum targeting"/>
    <property type="evidence" value="ECO:0007669"/>
    <property type="project" value="UniProtKB-KW"/>
</dbReference>
<name>A0A1E4U335_PACTA</name>
<dbReference type="EMBL" id="KV454011">
    <property type="protein sequence ID" value="ODV98308.1"/>
    <property type="molecule type" value="Genomic_DNA"/>
</dbReference>
<gene>
    <name evidence="9" type="ORF">PACTADRAFT_31707</name>
</gene>
<dbReference type="PANTHER" id="PTHR17453">
    <property type="entry name" value="SIGNAL RECOGNITION PARTICLE 19 KD PROTEIN"/>
    <property type="match status" value="1"/>
</dbReference>
<evidence type="ECO:0000256" key="6">
    <source>
        <dbReference type="ARBA" id="ARBA00060225"/>
    </source>
</evidence>
<dbReference type="InterPro" id="IPR002778">
    <property type="entry name" value="Signal_recog_particle_SRP19"/>
</dbReference>
<evidence type="ECO:0000256" key="1">
    <source>
        <dbReference type="ARBA" id="ARBA00004496"/>
    </source>
</evidence>